<dbReference type="Gene3D" id="2.120.10.30">
    <property type="entry name" value="TolB, C-terminal domain"/>
    <property type="match status" value="1"/>
</dbReference>
<dbReference type="GO" id="GO:0008270">
    <property type="term" value="F:zinc ion binding"/>
    <property type="evidence" value="ECO:0007669"/>
    <property type="project" value="UniProtKB-KW"/>
</dbReference>
<dbReference type="InterPro" id="IPR050952">
    <property type="entry name" value="TRIM-NHL_E3_ligases"/>
</dbReference>
<dbReference type="OrthoDB" id="10343088at2759"/>
<accession>A0A816H9I9</accession>
<dbReference type="SUPFAM" id="SSF101898">
    <property type="entry name" value="NHL repeat"/>
    <property type="match status" value="1"/>
</dbReference>
<gene>
    <name evidence="2" type="ORF">KQP761_LOCUS38070</name>
</gene>
<evidence type="ECO:0000256" key="1">
    <source>
        <dbReference type="ARBA" id="ARBA00022737"/>
    </source>
</evidence>
<protein>
    <submittedName>
        <fullName evidence="2">Uncharacterized protein</fullName>
    </submittedName>
</protein>
<dbReference type="PANTHER" id="PTHR24104">
    <property type="entry name" value="E3 UBIQUITIN-PROTEIN LIGASE NHLRC1-RELATED"/>
    <property type="match status" value="1"/>
</dbReference>
<dbReference type="PANTHER" id="PTHR24104:SF25">
    <property type="entry name" value="PROTEIN LIN-41"/>
    <property type="match status" value="1"/>
</dbReference>
<organism evidence="2 3">
    <name type="scientific">Rotaria magnacalcarata</name>
    <dbReference type="NCBI Taxonomy" id="392030"/>
    <lineage>
        <taxon>Eukaryota</taxon>
        <taxon>Metazoa</taxon>
        <taxon>Spiralia</taxon>
        <taxon>Gnathifera</taxon>
        <taxon>Rotifera</taxon>
        <taxon>Eurotatoria</taxon>
        <taxon>Bdelloidea</taxon>
        <taxon>Philodinida</taxon>
        <taxon>Philodinidae</taxon>
        <taxon>Rotaria</taxon>
    </lineage>
</organism>
<reference evidence="2" key="1">
    <citation type="submission" date="2021-02" db="EMBL/GenBank/DDBJ databases">
        <authorList>
            <person name="Nowell W R."/>
        </authorList>
    </citation>
    <scope>NUCLEOTIDE SEQUENCE</scope>
</reference>
<keyword evidence="1" id="KW-0677">Repeat</keyword>
<dbReference type="InterPro" id="IPR001258">
    <property type="entry name" value="NHL_repeat"/>
</dbReference>
<name>A0A816H9I9_9BILA</name>
<dbReference type="EMBL" id="CAJNOW010021578">
    <property type="protein sequence ID" value="CAF1684756.1"/>
    <property type="molecule type" value="Genomic_DNA"/>
</dbReference>
<dbReference type="Gene3D" id="2.40.10.500">
    <property type="match status" value="1"/>
</dbReference>
<dbReference type="CDD" id="cd05819">
    <property type="entry name" value="NHL"/>
    <property type="match status" value="1"/>
</dbReference>
<dbReference type="AlphaFoldDB" id="A0A816H9I9"/>
<evidence type="ECO:0000313" key="3">
    <source>
        <dbReference type="Proteomes" id="UP000663834"/>
    </source>
</evidence>
<dbReference type="InterPro" id="IPR011042">
    <property type="entry name" value="6-blade_b-propeller_TolB-like"/>
</dbReference>
<dbReference type="Pfam" id="PF01436">
    <property type="entry name" value="NHL"/>
    <property type="match status" value="2"/>
</dbReference>
<proteinExistence type="predicted"/>
<dbReference type="Proteomes" id="UP000663834">
    <property type="component" value="Unassembled WGS sequence"/>
</dbReference>
<sequence length="280" mass="30459">MDHFLMQQSILPLHGCSVDIPSDAKWKQKGYTVAGGNGKGVGKVIAGGNDSGSAADQLSFPNDVVLDEEDDSLIIADSGNRRVVRWARRNATSGTTIISDIDCIGVAVDDSGALYVVDRIRHEVKQYRKGDTMCTIVAGGNGKGEALNQLSSPAYVFVDQNHSVYVSEWDNNRVTRWDKGISQATIVAGGNGQGSDVNQLSRPIGIVVDRMGNEYVADRCNNRIMRWLKDELHGSVIIDNSAHGSLVHELSYPEAISFEPQGNLYVVDKGHSRVQKFNIT</sequence>
<evidence type="ECO:0000313" key="2">
    <source>
        <dbReference type="EMBL" id="CAF1684756.1"/>
    </source>
</evidence>
<comment type="caution">
    <text evidence="2">The sequence shown here is derived from an EMBL/GenBank/DDBJ whole genome shotgun (WGS) entry which is preliminary data.</text>
</comment>